<evidence type="ECO:0000313" key="3">
    <source>
        <dbReference type="Proteomes" id="UP000499080"/>
    </source>
</evidence>
<dbReference type="EMBL" id="BGPR01059940">
    <property type="protein sequence ID" value="GBO35887.1"/>
    <property type="molecule type" value="Genomic_DNA"/>
</dbReference>
<protein>
    <submittedName>
        <fullName evidence="2">Uncharacterized protein</fullName>
    </submittedName>
</protein>
<reference evidence="2 3" key="1">
    <citation type="journal article" date="2019" name="Sci. Rep.">
        <title>Orb-weaving spider Araneus ventricosus genome elucidates the spidroin gene catalogue.</title>
        <authorList>
            <person name="Kono N."/>
            <person name="Nakamura H."/>
            <person name="Ohtoshi R."/>
            <person name="Moran D.A.P."/>
            <person name="Shinohara A."/>
            <person name="Yoshida Y."/>
            <person name="Fujiwara M."/>
            <person name="Mori M."/>
            <person name="Tomita M."/>
            <person name="Arakawa K."/>
        </authorList>
    </citation>
    <scope>NUCLEOTIDE SEQUENCE [LARGE SCALE GENOMIC DNA]</scope>
</reference>
<organism evidence="2 3">
    <name type="scientific">Araneus ventricosus</name>
    <name type="common">Orbweaver spider</name>
    <name type="synonym">Epeira ventricosa</name>
    <dbReference type="NCBI Taxonomy" id="182803"/>
    <lineage>
        <taxon>Eukaryota</taxon>
        <taxon>Metazoa</taxon>
        <taxon>Ecdysozoa</taxon>
        <taxon>Arthropoda</taxon>
        <taxon>Chelicerata</taxon>
        <taxon>Arachnida</taxon>
        <taxon>Araneae</taxon>
        <taxon>Araneomorphae</taxon>
        <taxon>Entelegynae</taxon>
        <taxon>Araneoidea</taxon>
        <taxon>Araneidae</taxon>
        <taxon>Araneus</taxon>
    </lineage>
</organism>
<dbReference type="Proteomes" id="UP000499080">
    <property type="component" value="Unassembled WGS sequence"/>
</dbReference>
<evidence type="ECO:0000256" key="1">
    <source>
        <dbReference type="SAM" id="Phobius"/>
    </source>
</evidence>
<accession>A0A4Y2WIN6</accession>
<feature type="transmembrane region" description="Helical" evidence="1">
    <location>
        <begin position="75"/>
        <end position="99"/>
    </location>
</feature>
<proteinExistence type="predicted"/>
<dbReference type="AlphaFoldDB" id="A0A4Y2WIN6"/>
<name>A0A4Y2WIN6_ARAVE</name>
<sequence length="100" mass="11627">MLLHAEKLVGFPIAEKFEEAVRDRIPEVVSFLRSVATKRLRNVDLELQHQHLNYIPALAAYFKEDWNVIFKIFEVILYVLTNILMHAINSIGITSVMSWT</sequence>
<keyword evidence="3" id="KW-1185">Reference proteome</keyword>
<gene>
    <name evidence="2" type="ORF">AVEN_210124_1</name>
</gene>
<keyword evidence="1" id="KW-0472">Membrane</keyword>
<evidence type="ECO:0000313" key="2">
    <source>
        <dbReference type="EMBL" id="GBO35887.1"/>
    </source>
</evidence>
<comment type="caution">
    <text evidence="2">The sequence shown here is derived from an EMBL/GenBank/DDBJ whole genome shotgun (WGS) entry which is preliminary data.</text>
</comment>
<keyword evidence="1" id="KW-1133">Transmembrane helix</keyword>
<keyword evidence="1" id="KW-0812">Transmembrane</keyword>